<comment type="caution">
    <text evidence="4">The sequence shown here is derived from an EMBL/GenBank/DDBJ whole genome shotgun (WGS) entry which is preliminary data.</text>
</comment>
<feature type="compositionally biased region" description="Basic and acidic residues" evidence="1">
    <location>
        <begin position="23"/>
        <end position="50"/>
    </location>
</feature>
<evidence type="ECO:0000259" key="2">
    <source>
        <dbReference type="Pfam" id="PF08044"/>
    </source>
</evidence>
<feature type="region of interest" description="Disordered" evidence="1">
    <location>
        <begin position="214"/>
        <end position="251"/>
    </location>
</feature>
<dbReference type="InterPro" id="IPR024425">
    <property type="entry name" value="LiaF-like_C"/>
</dbReference>
<dbReference type="Pfam" id="PF08044">
    <property type="entry name" value="DUF1707"/>
    <property type="match status" value="1"/>
</dbReference>
<evidence type="ECO:0000256" key="1">
    <source>
        <dbReference type="SAM" id="MobiDB-lite"/>
    </source>
</evidence>
<evidence type="ECO:0000259" key="3">
    <source>
        <dbReference type="Pfam" id="PF09922"/>
    </source>
</evidence>
<sequence>MNLPEDPATPDPAPAGPASLRASDADRDRVADRLREALAEGRITPEEHAERIDAVYRARTYAELEPVLHDLPAPNDPPAPAVSLRKEPEAAPPPAPQSSALIAIFSGAERKGRWLVEPHTSATCVFGGIELDFRRAVLSQREVTVNITAIFGGVEITVPPGVRVVSSVATVFGGVEPVEDELDPDAPTIRLTGLVLFGGVSVRRREVGASRAALRRERREEHRRRIEDRRAEREERLAERRRERDERREAR</sequence>
<dbReference type="RefSeq" id="WP_161102139.1">
    <property type="nucleotide sequence ID" value="NZ_JBHLYI010000017.1"/>
</dbReference>
<feature type="domain" description="DUF1707" evidence="2">
    <location>
        <begin position="20"/>
        <end position="72"/>
    </location>
</feature>
<dbReference type="EMBL" id="WUTW01000001">
    <property type="protein sequence ID" value="MXQ64069.1"/>
    <property type="molecule type" value="Genomic_DNA"/>
</dbReference>
<name>A0A6I4W0G5_9ACTN</name>
<proteinExistence type="predicted"/>
<feature type="domain" description="Cell wall-active antibiotics response LiaF-like C-terminal" evidence="3">
    <location>
        <begin position="120"/>
        <end position="179"/>
    </location>
</feature>
<feature type="region of interest" description="Disordered" evidence="1">
    <location>
        <begin position="67"/>
        <end position="97"/>
    </location>
</feature>
<accession>A0A6I4W0G5</accession>
<dbReference type="InterPro" id="IPR012551">
    <property type="entry name" value="DUF1707_SHOCT-like"/>
</dbReference>
<gene>
    <name evidence="4" type="ORF">GQ466_08470</name>
</gene>
<dbReference type="PANTHER" id="PTHR40763:SF4">
    <property type="entry name" value="DUF1707 DOMAIN-CONTAINING PROTEIN"/>
    <property type="match status" value="1"/>
</dbReference>
<evidence type="ECO:0000313" key="4">
    <source>
        <dbReference type="EMBL" id="MXQ64069.1"/>
    </source>
</evidence>
<dbReference type="OrthoDB" id="4772576at2"/>
<feature type="region of interest" description="Disordered" evidence="1">
    <location>
        <begin position="1"/>
        <end position="50"/>
    </location>
</feature>
<evidence type="ECO:0000313" key="5">
    <source>
        <dbReference type="Proteomes" id="UP000431901"/>
    </source>
</evidence>
<dbReference type="AlphaFoldDB" id="A0A6I4W0G5"/>
<reference evidence="4 5" key="1">
    <citation type="submission" date="2019-12" db="EMBL/GenBank/DDBJ databases">
        <title>Nocardia macrotermitis sp. nov. and Nocardia aurantia sp. nov., isolated from the gut of the fungus growing-termite Macrotermes natalensis.</title>
        <authorList>
            <person name="Christine B."/>
            <person name="Rene B."/>
        </authorList>
    </citation>
    <scope>NUCLEOTIDE SEQUENCE [LARGE SCALE GENOMIC DNA]</scope>
    <source>
        <strain evidence="4 5">DSM 102126</strain>
    </source>
</reference>
<protein>
    <submittedName>
        <fullName evidence="4">DUF1707 domain-containing protein</fullName>
    </submittedName>
</protein>
<dbReference type="PANTHER" id="PTHR40763">
    <property type="entry name" value="MEMBRANE PROTEIN-RELATED"/>
    <property type="match status" value="1"/>
</dbReference>
<organism evidence="4 5">
    <name type="scientific">Actinomadura rayongensis</name>
    <dbReference type="NCBI Taxonomy" id="1429076"/>
    <lineage>
        <taxon>Bacteria</taxon>
        <taxon>Bacillati</taxon>
        <taxon>Actinomycetota</taxon>
        <taxon>Actinomycetes</taxon>
        <taxon>Streptosporangiales</taxon>
        <taxon>Thermomonosporaceae</taxon>
        <taxon>Actinomadura</taxon>
    </lineage>
</organism>
<dbReference type="Proteomes" id="UP000431901">
    <property type="component" value="Unassembled WGS sequence"/>
</dbReference>
<dbReference type="Pfam" id="PF09922">
    <property type="entry name" value="LiaF-like_C"/>
    <property type="match status" value="1"/>
</dbReference>
<keyword evidence="5" id="KW-1185">Reference proteome</keyword>